<evidence type="ECO:0000313" key="2">
    <source>
        <dbReference type="Proteomes" id="UP000027192"/>
    </source>
</evidence>
<name>A0A066RHU9_9GAMM</name>
<evidence type="ECO:0000313" key="1">
    <source>
        <dbReference type="EMBL" id="KDM90030.1"/>
    </source>
</evidence>
<organism evidence="1 2">
    <name type="scientific">Photobacterium galatheae</name>
    <dbReference type="NCBI Taxonomy" id="1654360"/>
    <lineage>
        <taxon>Bacteria</taxon>
        <taxon>Pseudomonadati</taxon>
        <taxon>Pseudomonadota</taxon>
        <taxon>Gammaproteobacteria</taxon>
        <taxon>Vibrionales</taxon>
        <taxon>Vibrionaceae</taxon>
        <taxon>Photobacterium</taxon>
    </lineage>
</organism>
<dbReference type="AlphaFoldDB" id="A0A066RHU9"/>
<gene>
    <name evidence="1" type="ORF">EA58_19000</name>
</gene>
<dbReference type="Proteomes" id="UP000027192">
    <property type="component" value="Unassembled WGS sequence"/>
</dbReference>
<sequence length="65" mass="7362">MLSTPYLALVLPLNEQSLASCHETARKSSNVVKISVYLPKIGSDVFSVSCLFYDWENSSKRFDEF</sequence>
<protein>
    <submittedName>
        <fullName evidence="1">Uncharacterized protein</fullName>
    </submittedName>
</protein>
<dbReference type="STRING" id="1654360.EA58_19000"/>
<proteinExistence type="predicted"/>
<keyword evidence="2" id="KW-1185">Reference proteome</keyword>
<reference evidence="1 2" key="1">
    <citation type="submission" date="2014-04" db="EMBL/GenBank/DDBJ databases">
        <title>Draft genome sequence of Photobacterium halotolerans S2753: a solonamide, ngercheumicin and holomycin producer.</title>
        <authorList>
            <person name="Machado H.R."/>
            <person name="Gram L."/>
        </authorList>
    </citation>
    <scope>NUCLEOTIDE SEQUENCE [LARGE SCALE GENOMIC DNA]</scope>
    <source>
        <strain evidence="1 2">S2753</strain>
    </source>
</reference>
<dbReference type="EMBL" id="JMIB01000038">
    <property type="protein sequence ID" value="KDM90030.1"/>
    <property type="molecule type" value="Genomic_DNA"/>
</dbReference>
<comment type="caution">
    <text evidence="1">The sequence shown here is derived from an EMBL/GenBank/DDBJ whole genome shotgun (WGS) entry which is preliminary data.</text>
</comment>
<accession>A0A066RHU9</accession>